<gene>
    <name evidence="11" type="primary">106069541</name>
</gene>
<evidence type="ECO:0000256" key="2">
    <source>
        <dbReference type="ARBA" id="ARBA00004141"/>
    </source>
</evidence>
<feature type="transmembrane region" description="Helical" evidence="9">
    <location>
        <begin position="89"/>
        <end position="108"/>
    </location>
</feature>
<dbReference type="GO" id="GO:0004252">
    <property type="term" value="F:serine-type endopeptidase activity"/>
    <property type="evidence" value="ECO:0007669"/>
    <property type="project" value="InterPro"/>
</dbReference>
<evidence type="ECO:0000313" key="12">
    <source>
        <dbReference type="Proteomes" id="UP000076420"/>
    </source>
</evidence>
<dbReference type="KEGG" id="bgt:106069541"/>
<dbReference type="EC" id="3.4.21.105" evidence="4"/>
<comment type="catalytic activity">
    <reaction evidence="1">
        <text>Cleaves type-1 transmembrane domains using a catalytic dyad composed of serine and histidine that are contributed by different transmembrane domains.</text>
        <dbReference type="EC" id="3.4.21.105"/>
    </reaction>
</comment>
<dbReference type="FunFam" id="1.20.1540.10:FF:000012">
    <property type="entry name" value="Rhomboid family protein"/>
    <property type="match status" value="1"/>
</dbReference>
<dbReference type="PANTHER" id="PTHR43731">
    <property type="entry name" value="RHOMBOID PROTEASE"/>
    <property type="match status" value="1"/>
</dbReference>
<dbReference type="Pfam" id="PF01694">
    <property type="entry name" value="Rhomboid"/>
    <property type="match status" value="1"/>
</dbReference>
<dbReference type="InterPro" id="IPR035952">
    <property type="entry name" value="Rhomboid-like_sf"/>
</dbReference>
<feature type="transmembrane region" description="Helical" evidence="9">
    <location>
        <begin position="155"/>
        <end position="173"/>
    </location>
</feature>
<dbReference type="GO" id="GO:0016020">
    <property type="term" value="C:membrane"/>
    <property type="evidence" value="ECO:0007669"/>
    <property type="project" value="UniProtKB-SubCell"/>
</dbReference>
<keyword evidence="6" id="KW-0378">Hydrolase</keyword>
<feature type="transmembrane region" description="Helical" evidence="9">
    <location>
        <begin position="256"/>
        <end position="280"/>
    </location>
</feature>
<sequence length="360" mass="40808">MALPYSCCRLLTFHQSLNSLRFAKNSLYHPLQQNVRHSGFLSVSSVFRLQFDSQGHKLFYRLCRRGFKTKQMSQEAEIHGNEPSLFKHFLFTIGVCGCSFSGAMIWNYEKMRKVFQDLQNGTKKDSIFEKKQKKAFGFRDHANSLWEKLSGGQKMVVGIIAANLGVFLMWRVAALQPMMLRYFTTSITHPLPSMLLSSFSHVSFWHLFVNMYVLWSFASVTVNMFGFEQFAAFYVSAGTISSFTSMACSKLLRRPYIVSVGASGAIMALLGAVCSSFPNAQLGIAFISEIFPHSFSADSGMKAIIAFDLLGLILGWRFLDHAGHLGGIFFGILYAKYGNQYVWGKRETIMKWWHNLRGKP</sequence>
<dbReference type="PANTHER" id="PTHR43731:SF14">
    <property type="entry name" value="PRESENILIN-ASSOCIATED RHOMBOID-LIKE PROTEIN, MITOCHONDRIAL"/>
    <property type="match status" value="1"/>
</dbReference>
<keyword evidence="8 9" id="KW-0472">Membrane</keyword>
<dbReference type="SUPFAM" id="SSF144091">
    <property type="entry name" value="Rhomboid-like"/>
    <property type="match status" value="1"/>
</dbReference>
<evidence type="ECO:0000256" key="3">
    <source>
        <dbReference type="ARBA" id="ARBA00009045"/>
    </source>
</evidence>
<keyword evidence="7 9" id="KW-1133">Transmembrane helix</keyword>
<dbReference type="EnsemblMetazoa" id="BGLB039549-RA">
    <property type="protein sequence ID" value="BGLB039549-PA"/>
    <property type="gene ID" value="BGLB039549"/>
</dbReference>
<dbReference type="VEuPathDB" id="VectorBase:BGLAX_028130"/>
<dbReference type="AlphaFoldDB" id="A0A2C9M7T4"/>
<organism evidence="11 12">
    <name type="scientific">Biomphalaria glabrata</name>
    <name type="common">Bloodfluke planorb</name>
    <name type="synonym">Freshwater snail</name>
    <dbReference type="NCBI Taxonomy" id="6526"/>
    <lineage>
        <taxon>Eukaryota</taxon>
        <taxon>Metazoa</taxon>
        <taxon>Spiralia</taxon>
        <taxon>Lophotrochozoa</taxon>
        <taxon>Mollusca</taxon>
        <taxon>Gastropoda</taxon>
        <taxon>Heterobranchia</taxon>
        <taxon>Euthyneura</taxon>
        <taxon>Panpulmonata</taxon>
        <taxon>Hygrophila</taxon>
        <taxon>Lymnaeoidea</taxon>
        <taxon>Planorbidae</taxon>
        <taxon>Biomphalaria</taxon>
    </lineage>
</organism>
<evidence type="ECO:0000256" key="7">
    <source>
        <dbReference type="ARBA" id="ARBA00022989"/>
    </source>
</evidence>
<evidence type="ECO:0000259" key="10">
    <source>
        <dbReference type="Pfam" id="PF01694"/>
    </source>
</evidence>
<dbReference type="Gene3D" id="1.20.1540.10">
    <property type="entry name" value="Rhomboid-like"/>
    <property type="match status" value="1"/>
</dbReference>
<proteinExistence type="inferred from homology"/>
<name>A0A2C9M7T4_BIOGL</name>
<evidence type="ECO:0000313" key="11">
    <source>
        <dbReference type="EnsemblMetazoa" id="BGLB039549-PA"/>
    </source>
</evidence>
<evidence type="ECO:0000256" key="5">
    <source>
        <dbReference type="ARBA" id="ARBA00022692"/>
    </source>
</evidence>
<evidence type="ECO:0000256" key="8">
    <source>
        <dbReference type="ARBA" id="ARBA00023136"/>
    </source>
</evidence>
<comment type="subcellular location">
    <subcellularLocation>
        <location evidence="2">Membrane</location>
        <topology evidence="2">Multi-pass membrane protein</topology>
    </subcellularLocation>
</comment>
<dbReference type="InterPro" id="IPR022764">
    <property type="entry name" value="Peptidase_S54_rhomboid_dom"/>
</dbReference>
<dbReference type="VEuPathDB" id="VectorBase:BGLB039549"/>
<dbReference type="RefSeq" id="XP_013084681.2">
    <property type="nucleotide sequence ID" value="XM_013229227.2"/>
</dbReference>
<evidence type="ECO:0000256" key="4">
    <source>
        <dbReference type="ARBA" id="ARBA00013039"/>
    </source>
</evidence>
<accession>A0A2C9M7T4</accession>
<dbReference type="GO" id="GO:0006465">
    <property type="term" value="P:signal peptide processing"/>
    <property type="evidence" value="ECO:0007669"/>
    <property type="project" value="TreeGrafter"/>
</dbReference>
<dbReference type="InterPro" id="IPR050925">
    <property type="entry name" value="Rhomboid_protease_S54"/>
</dbReference>
<evidence type="ECO:0000256" key="6">
    <source>
        <dbReference type="ARBA" id="ARBA00022801"/>
    </source>
</evidence>
<reference evidence="11" key="1">
    <citation type="submission" date="2020-05" db="UniProtKB">
        <authorList>
            <consortium name="EnsemblMetazoa"/>
        </authorList>
    </citation>
    <scope>IDENTIFICATION</scope>
    <source>
        <strain evidence="11">BB02</strain>
    </source>
</reference>
<evidence type="ECO:0000256" key="9">
    <source>
        <dbReference type="SAM" id="Phobius"/>
    </source>
</evidence>
<dbReference type="OrthoDB" id="10260614at2759"/>
<comment type="similarity">
    <text evidence="3">Belongs to the peptidase S54 family.</text>
</comment>
<protein>
    <recommendedName>
        <fullName evidence="4">rhomboid protease</fullName>
        <ecNumber evidence="4">3.4.21.105</ecNumber>
    </recommendedName>
</protein>
<keyword evidence="5 9" id="KW-0812">Transmembrane</keyword>
<feature type="domain" description="Peptidase S54 rhomboid" evidence="10">
    <location>
        <begin position="194"/>
        <end position="336"/>
    </location>
</feature>
<dbReference type="STRING" id="6526.A0A2C9M7T4"/>
<dbReference type="Proteomes" id="UP000076420">
    <property type="component" value="Unassembled WGS sequence"/>
</dbReference>
<evidence type="ECO:0000256" key="1">
    <source>
        <dbReference type="ARBA" id="ARBA00000156"/>
    </source>
</evidence>
<feature type="transmembrane region" description="Helical" evidence="9">
    <location>
        <begin position="194"/>
        <end position="218"/>
    </location>
</feature>